<comment type="caution">
    <text evidence="2">The sequence shown here is derived from an EMBL/GenBank/DDBJ whole genome shotgun (WGS) entry which is preliminary data.</text>
</comment>
<reference evidence="2 3" key="1">
    <citation type="submission" date="2023-07" db="EMBL/GenBank/DDBJ databases">
        <title>Sequencing the genomes of 1000 actinobacteria strains.</title>
        <authorList>
            <person name="Klenk H.-P."/>
        </authorList>
    </citation>
    <scope>NUCLEOTIDE SEQUENCE [LARGE SCALE GENOMIC DNA]</scope>
    <source>
        <strain evidence="2 3">DSM 19426</strain>
    </source>
</reference>
<dbReference type="Proteomes" id="UP001183648">
    <property type="component" value="Unassembled WGS sequence"/>
</dbReference>
<protein>
    <submittedName>
        <fullName evidence="2">Uncharacterized protein</fullName>
    </submittedName>
</protein>
<gene>
    <name evidence="2" type="ORF">J2S63_001617</name>
</gene>
<keyword evidence="3" id="KW-1185">Reference proteome</keyword>
<keyword evidence="1" id="KW-0472">Membrane</keyword>
<proteinExistence type="predicted"/>
<sequence>MNDTLVGRRSAGSDTETHRSPWQVRTLAAIVTLLTLVTSYGAIYFSYFFEDPEPGLGTWVFVTVFLGINVTAAAAVRGLVHGRLVARQVLVGYTVLGMLWCVAKLVFWQETESLVFGVLDLVCLALLLAPRTRRHTGR</sequence>
<evidence type="ECO:0000313" key="2">
    <source>
        <dbReference type="EMBL" id="MDR7362064.1"/>
    </source>
</evidence>
<evidence type="ECO:0000313" key="3">
    <source>
        <dbReference type="Proteomes" id="UP001183648"/>
    </source>
</evidence>
<evidence type="ECO:0000256" key="1">
    <source>
        <dbReference type="SAM" id="Phobius"/>
    </source>
</evidence>
<keyword evidence="1" id="KW-1133">Transmembrane helix</keyword>
<feature type="transmembrane region" description="Helical" evidence="1">
    <location>
        <begin position="113"/>
        <end position="129"/>
    </location>
</feature>
<feature type="transmembrane region" description="Helical" evidence="1">
    <location>
        <begin position="59"/>
        <end position="80"/>
    </location>
</feature>
<dbReference type="EMBL" id="JAVDYG010000001">
    <property type="protein sequence ID" value="MDR7362064.1"/>
    <property type="molecule type" value="Genomic_DNA"/>
</dbReference>
<dbReference type="RefSeq" id="WP_310301017.1">
    <property type="nucleotide sequence ID" value="NZ_BAAAPS010000008.1"/>
</dbReference>
<organism evidence="2 3">
    <name type="scientific">Nocardioides marmoribigeumensis</name>
    <dbReference type="NCBI Taxonomy" id="433649"/>
    <lineage>
        <taxon>Bacteria</taxon>
        <taxon>Bacillati</taxon>
        <taxon>Actinomycetota</taxon>
        <taxon>Actinomycetes</taxon>
        <taxon>Propionibacteriales</taxon>
        <taxon>Nocardioidaceae</taxon>
        <taxon>Nocardioides</taxon>
    </lineage>
</organism>
<feature type="transmembrane region" description="Helical" evidence="1">
    <location>
        <begin position="89"/>
        <end position="107"/>
    </location>
</feature>
<name>A0ABU2BTV6_9ACTN</name>
<keyword evidence="1" id="KW-0812">Transmembrane</keyword>
<accession>A0ABU2BTV6</accession>
<feature type="transmembrane region" description="Helical" evidence="1">
    <location>
        <begin position="27"/>
        <end position="47"/>
    </location>
</feature>